<comment type="caution">
    <text evidence="2">The sequence shown here is derived from an EMBL/GenBank/DDBJ whole genome shotgun (WGS) entry which is preliminary data.</text>
</comment>
<accession>X0TUS7</accession>
<dbReference type="GO" id="GO:0000166">
    <property type="term" value="F:nucleotide binding"/>
    <property type="evidence" value="ECO:0007669"/>
    <property type="project" value="InterPro"/>
</dbReference>
<evidence type="ECO:0000259" key="1">
    <source>
        <dbReference type="Pfam" id="PF01408"/>
    </source>
</evidence>
<dbReference type="EMBL" id="BARS01017354">
    <property type="protein sequence ID" value="GAF96954.1"/>
    <property type="molecule type" value="Genomic_DNA"/>
</dbReference>
<dbReference type="AlphaFoldDB" id="X0TUS7"/>
<dbReference type="Pfam" id="PF01408">
    <property type="entry name" value="GFO_IDH_MocA"/>
    <property type="match status" value="1"/>
</dbReference>
<organism evidence="2">
    <name type="scientific">marine sediment metagenome</name>
    <dbReference type="NCBI Taxonomy" id="412755"/>
    <lineage>
        <taxon>unclassified sequences</taxon>
        <taxon>metagenomes</taxon>
        <taxon>ecological metagenomes</taxon>
    </lineage>
</organism>
<sequence>MKKDVNRREFLRSTAAVGAALYLSPSAVGQTGSSKTDDINVALLGAGEQGKVLMDACMKMGRDSGIRFKAVCDIWAYNRNWVSRRLKAYRHENNTYVDYREMLDKEKDLDAVIIATPDFWHADHAIGCLKAGLHVYCEKEMSNTLEGAKKIAQAAKETGKLLQIGHQRRSNPRYIFCYEKLIKEAKLLNRITTVNGQWNRSKSACEDRGWGGEKYTIDQQTLEQYGFRSMRQLRNWRWYKGLGRRSHSGPRLTP</sequence>
<gene>
    <name evidence="2" type="ORF">S01H1_28399</name>
</gene>
<dbReference type="InterPro" id="IPR000683">
    <property type="entry name" value="Gfo/Idh/MocA-like_OxRdtase_N"/>
</dbReference>
<dbReference type="InterPro" id="IPR006311">
    <property type="entry name" value="TAT_signal"/>
</dbReference>
<feature type="non-terminal residue" evidence="2">
    <location>
        <position position="254"/>
    </location>
</feature>
<dbReference type="PANTHER" id="PTHR43818:SF12">
    <property type="entry name" value="NADH-DEPENDENT DEHYDROGENASE-RELATED"/>
    <property type="match status" value="1"/>
</dbReference>
<protein>
    <recommendedName>
        <fullName evidence="1">Gfo/Idh/MocA-like oxidoreductase N-terminal domain-containing protein</fullName>
    </recommendedName>
</protein>
<name>X0TUS7_9ZZZZ</name>
<dbReference type="InterPro" id="IPR036291">
    <property type="entry name" value="NAD(P)-bd_dom_sf"/>
</dbReference>
<reference evidence="2" key="1">
    <citation type="journal article" date="2014" name="Front. Microbiol.">
        <title>High frequency of phylogenetically diverse reductive dehalogenase-homologous genes in deep subseafloor sedimentary metagenomes.</title>
        <authorList>
            <person name="Kawai M."/>
            <person name="Futagami T."/>
            <person name="Toyoda A."/>
            <person name="Takaki Y."/>
            <person name="Nishi S."/>
            <person name="Hori S."/>
            <person name="Arai W."/>
            <person name="Tsubouchi T."/>
            <person name="Morono Y."/>
            <person name="Uchiyama I."/>
            <person name="Ito T."/>
            <person name="Fujiyama A."/>
            <person name="Inagaki F."/>
            <person name="Takami H."/>
        </authorList>
    </citation>
    <scope>NUCLEOTIDE SEQUENCE</scope>
    <source>
        <strain evidence="2">Expedition CK06-06</strain>
    </source>
</reference>
<dbReference type="SUPFAM" id="SSF51735">
    <property type="entry name" value="NAD(P)-binding Rossmann-fold domains"/>
    <property type="match status" value="1"/>
</dbReference>
<dbReference type="Gene3D" id="3.40.50.720">
    <property type="entry name" value="NAD(P)-binding Rossmann-like Domain"/>
    <property type="match status" value="1"/>
</dbReference>
<proteinExistence type="predicted"/>
<dbReference type="InterPro" id="IPR050463">
    <property type="entry name" value="Gfo/Idh/MocA_oxidrdct_glycsds"/>
</dbReference>
<dbReference type="PROSITE" id="PS51318">
    <property type="entry name" value="TAT"/>
    <property type="match status" value="1"/>
</dbReference>
<feature type="domain" description="Gfo/Idh/MocA-like oxidoreductase N-terminal" evidence="1">
    <location>
        <begin position="39"/>
        <end position="166"/>
    </location>
</feature>
<dbReference type="PANTHER" id="PTHR43818">
    <property type="entry name" value="BCDNA.GH03377"/>
    <property type="match status" value="1"/>
</dbReference>
<evidence type="ECO:0000313" key="2">
    <source>
        <dbReference type="EMBL" id="GAF96954.1"/>
    </source>
</evidence>